<keyword evidence="1" id="KW-0812">Transmembrane</keyword>
<dbReference type="SMART" id="SM00473">
    <property type="entry name" value="PAN_AP"/>
    <property type="match status" value="1"/>
</dbReference>
<dbReference type="Pfam" id="PF08276">
    <property type="entry name" value="PAN_2"/>
    <property type="match status" value="1"/>
</dbReference>
<organism evidence="3 4">
    <name type="scientific">Kingdonia uniflora</name>
    <dbReference type="NCBI Taxonomy" id="39325"/>
    <lineage>
        <taxon>Eukaryota</taxon>
        <taxon>Viridiplantae</taxon>
        <taxon>Streptophyta</taxon>
        <taxon>Embryophyta</taxon>
        <taxon>Tracheophyta</taxon>
        <taxon>Spermatophyta</taxon>
        <taxon>Magnoliopsida</taxon>
        <taxon>Ranunculales</taxon>
        <taxon>Circaeasteraceae</taxon>
        <taxon>Kingdonia</taxon>
    </lineage>
</organism>
<evidence type="ECO:0000256" key="1">
    <source>
        <dbReference type="SAM" id="Phobius"/>
    </source>
</evidence>
<gene>
    <name evidence="3" type="ORF">GIB67_041963</name>
</gene>
<dbReference type="PANTHER" id="PTHR32444">
    <property type="entry name" value="BULB-TYPE LECTIN DOMAIN-CONTAINING PROTEIN"/>
    <property type="match status" value="1"/>
</dbReference>
<keyword evidence="4" id="KW-1185">Reference proteome</keyword>
<evidence type="ECO:0000313" key="3">
    <source>
        <dbReference type="EMBL" id="KAF6172640.1"/>
    </source>
</evidence>
<protein>
    <recommendedName>
        <fullName evidence="2">Apple domain-containing protein</fullName>
    </recommendedName>
</protein>
<evidence type="ECO:0000259" key="2">
    <source>
        <dbReference type="PROSITE" id="PS50948"/>
    </source>
</evidence>
<name>A0A7J7NZY0_9MAGN</name>
<comment type="caution">
    <text evidence="3">The sequence shown here is derived from an EMBL/GenBank/DDBJ whole genome shotgun (WGS) entry which is preliminary data.</text>
</comment>
<dbReference type="OrthoDB" id="1910371at2759"/>
<dbReference type="PROSITE" id="PS50948">
    <property type="entry name" value="PAN"/>
    <property type="match status" value="1"/>
</dbReference>
<feature type="transmembrane region" description="Helical" evidence="1">
    <location>
        <begin position="107"/>
        <end position="125"/>
    </location>
</feature>
<dbReference type="InterPro" id="IPR003609">
    <property type="entry name" value="Pan_app"/>
</dbReference>
<keyword evidence="1" id="KW-1133">Transmembrane helix</keyword>
<dbReference type="Proteomes" id="UP000541444">
    <property type="component" value="Unassembled WGS sequence"/>
</dbReference>
<sequence>MASAFFCKILSNAPVNYVRGEGFYKLRGLKLPDWSYFFVNKSRVSAERCKMICLTNYSCTAYAITTISGCVLWAGDVTDIREFSEGGQDLYIRLAASEFGKQKDARIIIISIVLTTILISGLGYVF</sequence>
<dbReference type="PANTHER" id="PTHR32444:SF118">
    <property type="entry name" value="OS09G0551150 PROTEIN"/>
    <property type="match status" value="1"/>
</dbReference>
<evidence type="ECO:0000313" key="4">
    <source>
        <dbReference type="Proteomes" id="UP000541444"/>
    </source>
</evidence>
<dbReference type="AlphaFoldDB" id="A0A7J7NZY0"/>
<keyword evidence="1" id="KW-0472">Membrane</keyword>
<feature type="domain" description="Apple" evidence="2">
    <location>
        <begin position="7"/>
        <end position="95"/>
    </location>
</feature>
<reference evidence="3 4" key="1">
    <citation type="journal article" date="2020" name="IScience">
        <title>Genome Sequencing of the Endangered Kingdonia uniflora (Circaeasteraceae, Ranunculales) Reveals Potential Mechanisms of Evolutionary Specialization.</title>
        <authorList>
            <person name="Sun Y."/>
            <person name="Deng T."/>
            <person name="Zhang A."/>
            <person name="Moore M.J."/>
            <person name="Landis J.B."/>
            <person name="Lin N."/>
            <person name="Zhang H."/>
            <person name="Zhang X."/>
            <person name="Huang J."/>
            <person name="Zhang X."/>
            <person name="Sun H."/>
            <person name="Wang H."/>
        </authorList>
    </citation>
    <scope>NUCLEOTIDE SEQUENCE [LARGE SCALE GENOMIC DNA]</scope>
    <source>
        <strain evidence="3">TB1705</strain>
        <tissue evidence="3">Leaf</tissue>
    </source>
</reference>
<dbReference type="CDD" id="cd01098">
    <property type="entry name" value="PAN_AP_plant"/>
    <property type="match status" value="1"/>
</dbReference>
<proteinExistence type="predicted"/>
<accession>A0A7J7NZY0</accession>
<dbReference type="EMBL" id="JACGCM010000412">
    <property type="protein sequence ID" value="KAF6172640.1"/>
    <property type="molecule type" value="Genomic_DNA"/>
</dbReference>